<dbReference type="Proteomes" id="UP000009058">
    <property type="component" value="Chromosome 3"/>
</dbReference>
<dbReference type="InParanoid" id="G4N0Q5"/>
<dbReference type="EMBL" id="CM001233">
    <property type="protein sequence ID" value="EHA51488.1"/>
    <property type="molecule type" value="Genomic_DNA"/>
</dbReference>
<dbReference type="HOGENOM" id="CLU_2654974_0_0_1"/>
<protein>
    <submittedName>
        <fullName evidence="1">Uncharacterized protein</fullName>
    </submittedName>
</protein>
<dbReference type="KEGG" id="mgr:MGG_16622"/>
<accession>G4N0Q5</accession>
<dbReference type="GeneID" id="12987013"/>
<dbReference type="AlphaFoldDB" id="G4N0Q5"/>
<gene>
    <name evidence="1" type="ORF">MGG_16622</name>
</gene>
<dbReference type="OrthoDB" id="10391779at2759"/>
<dbReference type="RefSeq" id="XP_003711295.1">
    <property type="nucleotide sequence ID" value="XM_003711247.1"/>
</dbReference>
<proteinExistence type="predicted"/>
<evidence type="ECO:0000313" key="2">
    <source>
        <dbReference type="Proteomes" id="UP000009058"/>
    </source>
</evidence>
<sequence length="76" mass="8236">MTAVVLAFPVAVVRRVNRKGYAVLIVPAELGRRQGRVRSRLEYTYGVVAIDGTLGRVRPGNATEAAMEAKLVLKLA</sequence>
<evidence type="ECO:0000313" key="1">
    <source>
        <dbReference type="EMBL" id="EHA51488.1"/>
    </source>
</evidence>
<name>G4N0Q5_PYRO7</name>
<reference key="2">
    <citation type="submission" date="2011-05" db="EMBL/GenBank/DDBJ databases">
        <title>The Genome Sequence of Magnaporthe oryzae 70-15.</title>
        <authorList>
            <consortium name="The Broad Institute Genome Sequencing Platform"/>
            <person name="Ma L.-J."/>
            <person name="Dead R."/>
            <person name="Young S.K."/>
            <person name="Zeng Q."/>
            <person name="Gargeya S."/>
            <person name="Fitzgerald M."/>
            <person name="Haas B."/>
            <person name="Abouelleil A."/>
            <person name="Alvarado L."/>
            <person name="Arachchi H.M."/>
            <person name="Berlin A."/>
            <person name="Brown A."/>
            <person name="Chapman S.B."/>
            <person name="Chen Z."/>
            <person name="Dunbar C."/>
            <person name="Freedman E."/>
            <person name="Gearin G."/>
            <person name="Gellesch M."/>
            <person name="Goldberg J."/>
            <person name="Griggs A."/>
            <person name="Gujja S."/>
            <person name="Heiman D."/>
            <person name="Howarth C."/>
            <person name="Larson L."/>
            <person name="Lui A."/>
            <person name="MacDonald P.J.P."/>
            <person name="Mehta T."/>
            <person name="Montmayeur A."/>
            <person name="Murphy C."/>
            <person name="Neiman D."/>
            <person name="Pearson M."/>
            <person name="Priest M."/>
            <person name="Roberts A."/>
            <person name="Saif S."/>
            <person name="Shea T."/>
            <person name="Shenoy N."/>
            <person name="Sisk P."/>
            <person name="Stolte C."/>
            <person name="Sykes S."/>
            <person name="Yandava C."/>
            <person name="Wortman J."/>
            <person name="Nusbaum C."/>
            <person name="Birren B."/>
        </authorList>
    </citation>
    <scope>NUCLEOTIDE SEQUENCE</scope>
    <source>
        <strain>70-15</strain>
    </source>
</reference>
<dbReference type="VEuPathDB" id="FungiDB:MGG_16622"/>
<organism evidence="1 2">
    <name type="scientific">Pyricularia oryzae (strain 70-15 / ATCC MYA-4617 / FGSC 8958)</name>
    <name type="common">Rice blast fungus</name>
    <name type="synonym">Magnaporthe oryzae</name>
    <dbReference type="NCBI Taxonomy" id="242507"/>
    <lineage>
        <taxon>Eukaryota</taxon>
        <taxon>Fungi</taxon>
        <taxon>Dikarya</taxon>
        <taxon>Ascomycota</taxon>
        <taxon>Pezizomycotina</taxon>
        <taxon>Sordariomycetes</taxon>
        <taxon>Sordariomycetidae</taxon>
        <taxon>Magnaporthales</taxon>
        <taxon>Pyriculariaceae</taxon>
        <taxon>Pyricularia</taxon>
    </lineage>
</organism>
<reference evidence="1 2" key="1">
    <citation type="journal article" date="2005" name="Nature">
        <title>The genome sequence of the rice blast fungus Magnaporthe grisea.</title>
        <authorList>
            <person name="Dean R.A."/>
            <person name="Talbot N.J."/>
            <person name="Ebbole D.J."/>
            <person name="Farman M.L."/>
            <person name="Mitchell T.K."/>
            <person name="Orbach M.J."/>
            <person name="Thon M."/>
            <person name="Kulkarni R."/>
            <person name="Xu J.R."/>
            <person name="Pan H."/>
            <person name="Read N.D."/>
            <person name="Lee Y.H."/>
            <person name="Carbone I."/>
            <person name="Brown D."/>
            <person name="Oh Y.Y."/>
            <person name="Donofrio N."/>
            <person name="Jeong J.S."/>
            <person name="Soanes D.M."/>
            <person name="Djonovic S."/>
            <person name="Kolomiets E."/>
            <person name="Rehmeyer C."/>
            <person name="Li W."/>
            <person name="Harding M."/>
            <person name="Kim S."/>
            <person name="Lebrun M.H."/>
            <person name="Bohnert H."/>
            <person name="Coughlan S."/>
            <person name="Butler J."/>
            <person name="Calvo S."/>
            <person name="Ma L.J."/>
            <person name="Nicol R."/>
            <person name="Purcell S."/>
            <person name="Nusbaum C."/>
            <person name="Galagan J.E."/>
            <person name="Birren B.W."/>
        </authorList>
    </citation>
    <scope>NUCLEOTIDE SEQUENCE [LARGE SCALE GENOMIC DNA]</scope>
    <source>
        <strain evidence="2">70-15 / ATCC MYA-4617 / FGSC 8958</strain>
    </source>
</reference>
<keyword evidence="2" id="KW-1185">Reference proteome</keyword>